<dbReference type="PANTHER" id="PTHR47504:SF5">
    <property type="entry name" value="RIGHT ORIGIN-BINDING PROTEIN"/>
    <property type="match status" value="1"/>
</dbReference>
<dbReference type="InterPro" id="IPR029441">
    <property type="entry name" value="Cass2"/>
</dbReference>
<evidence type="ECO:0000313" key="6">
    <source>
        <dbReference type="Proteomes" id="UP001597227"/>
    </source>
</evidence>
<keyword evidence="2" id="KW-0238">DNA-binding</keyword>
<dbReference type="Proteomes" id="UP001597227">
    <property type="component" value="Unassembled WGS sequence"/>
</dbReference>
<dbReference type="InterPro" id="IPR011256">
    <property type="entry name" value="Reg_factor_effector_dom_sf"/>
</dbReference>
<dbReference type="Pfam" id="PF14526">
    <property type="entry name" value="Cass2"/>
    <property type="match status" value="1"/>
</dbReference>
<gene>
    <name evidence="5" type="ORF">ACFSFW_07690</name>
</gene>
<dbReference type="PRINTS" id="PR00032">
    <property type="entry name" value="HTHARAC"/>
</dbReference>
<organism evidence="5 6">
    <name type="scientific">Fredinandcohnia salidurans</name>
    <dbReference type="NCBI Taxonomy" id="2595041"/>
    <lineage>
        <taxon>Bacteria</taxon>
        <taxon>Bacillati</taxon>
        <taxon>Bacillota</taxon>
        <taxon>Bacilli</taxon>
        <taxon>Bacillales</taxon>
        <taxon>Bacillaceae</taxon>
        <taxon>Fredinandcohnia</taxon>
    </lineage>
</organism>
<dbReference type="SUPFAM" id="SSF55136">
    <property type="entry name" value="Probable bacterial effector-binding domain"/>
    <property type="match status" value="1"/>
</dbReference>
<evidence type="ECO:0000256" key="3">
    <source>
        <dbReference type="ARBA" id="ARBA00023163"/>
    </source>
</evidence>
<sequence length="284" mass="32013">MSWLESLQNAIDYMEDHLLVDVSIEEIASRANASPFHFQRTFSILTDITVGDYLRRRRLTLAAEELSRTDTKIIDLAYKYGYDTPEAFTKAFRKQHGVTPSDVRKGIGKLQSYSRLVIQVSLKGADPVKYRIVEKEGFKAVGVKRTFSCVNDEHLSKIPKLWDEVNSDGTCDSLIPLMNGETNGILGVCVSEPNARAIDYWVTVENKDGASGKYDILDIPASKWAVFEVHGAMPHAMQDAWKKIYSEWFPSSGYAYAGTAEFELYPDGNASDPNYYSEIWIPVK</sequence>
<dbReference type="PANTHER" id="PTHR47504">
    <property type="entry name" value="RIGHT ORIGIN-BINDING PROTEIN"/>
    <property type="match status" value="1"/>
</dbReference>
<dbReference type="EMBL" id="JBHUEK010000010">
    <property type="protein sequence ID" value="MFD1778546.1"/>
    <property type="molecule type" value="Genomic_DNA"/>
</dbReference>
<dbReference type="PROSITE" id="PS00041">
    <property type="entry name" value="HTH_ARAC_FAMILY_1"/>
    <property type="match status" value="1"/>
</dbReference>
<dbReference type="InterPro" id="IPR018060">
    <property type="entry name" value="HTH_AraC"/>
</dbReference>
<dbReference type="SMART" id="SM00342">
    <property type="entry name" value="HTH_ARAC"/>
    <property type="match status" value="1"/>
</dbReference>
<dbReference type="SMART" id="SM00871">
    <property type="entry name" value="AraC_E_bind"/>
    <property type="match status" value="1"/>
</dbReference>
<keyword evidence="6" id="KW-1185">Reference proteome</keyword>
<dbReference type="PROSITE" id="PS01124">
    <property type="entry name" value="HTH_ARAC_FAMILY_2"/>
    <property type="match status" value="1"/>
</dbReference>
<evidence type="ECO:0000259" key="4">
    <source>
        <dbReference type="PROSITE" id="PS01124"/>
    </source>
</evidence>
<dbReference type="RefSeq" id="WP_388036824.1">
    <property type="nucleotide sequence ID" value="NZ_JBHUEK010000010.1"/>
</dbReference>
<dbReference type="Gene3D" id="3.20.80.10">
    <property type="entry name" value="Regulatory factor, effector binding domain"/>
    <property type="match status" value="1"/>
</dbReference>
<keyword evidence="3" id="KW-0804">Transcription</keyword>
<name>A0ABW4MKR4_9BACI</name>
<dbReference type="InterPro" id="IPR010499">
    <property type="entry name" value="AraC_E-bd"/>
</dbReference>
<accession>A0ABW4MKR4</accession>
<dbReference type="InterPro" id="IPR018062">
    <property type="entry name" value="HTH_AraC-typ_CS"/>
</dbReference>
<proteinExistence type="predicted"/>
<comment type="caution">
    <text evidence="5">The sequence shown here is derived from an EMBL/GenBank/DDBJ whole genome shotgun (WGS) entry which is preliminary data.</text>
</comment>
<reference evidence="6" key="1">
    <citation type="journal article" date="2019" name="Int. J. Syst. Evol. Microbiol.">
        <title>The Global Catalogue of Microorganisms (GCM) 10K type strain sequencing project: providing services to taxonomists for standard genome sequencing and annotation.</title>
        <authorList>
            <consortium name="The Broad Institute Genomics Platform"/>
            <consortium name="The Broad Institute Genome Sequencing Center for Infectious Disease"/>
            <person name="Wu L."/>
            <person name="Ma J."/>
        </authorList>
    </citation>
    <scope>NUCLEOTIDE SEQUENCE [LARGE SCALE GENOMIC DNA]</scope>
    <source>
        <strain evidence="6">CCUG 15531</strain>
    </source>
</reference>
<dbReference type="InterPro" id="IPR009057">
    <property type="entry name" value="Homeodomain-like_sf"/>
</dbReference>
<dbReference type="Pfam" id="PF12833">
    <property type="entry name" value="HTH_18"/>
    <property type="match status" value="1"/>
</dbReference>
<evidence type="ECO:0000313" key="5">
    <source>
        <dbReference type="EMBL" id="MFD1778546.1"/>
    </source>
</evidence>
<dbReference type="Gene3D" id="1.10.10.60">
    <property type="entry name" value="Homeodomain-like"/>
    <property type="match status" value="2"/>
</dbReference>
<evidence type="ECO:0000256" key="1">
    <source>
        <dbReference type="ARBA" id="ARBA00023015"/>
    </source>
</evidence>
<dbReference type="InterPro" id="IPR050959">
    <property type="entry name" value="MarA-like"/>
</dbReference>
<dbReference type="SUPFAM" id="SSF46689">
    <property type="entry name" value="Homeodomain-like"/>
    <property type="match status" value="2"/>
</dbReference>
<dbReference type="InterPro" id="IPR020449">
    <property type="entry name" value="Tscrpt_reg_AraC-type_HTH"/>
</dbReference>
<feature type="domain" description="HTH araC/xylS-type" evidence="4">
    <location>
        <begin position="8"/>
        <end position="106"/>
    </location>
</feature>
<evidence type="ECO:0000256" key="2">
    <source>
        <dbReference type="ARBA" id="ARBA00023125"/>
    </source>
</evidence>
<keyword evidence="1" id="KW-0805">Transcription regulation</keyword>
<protein>
    <submittedName>
        <fullName evidence="5">Effector binding domain-containing protein</fullName>
    </submittedName>
</protein>